<dbReference type="Gene3D" id="3.40.50.1820">
    <property type="entry name" value="alpha/beta hydrolase"/>
    <property type="match status" value="1"/>
</dbReference>
<sequence>MSLYECSFFSKTLLITTRILVTLPTPGSGRAMSMPLEELYPKNPRYPVLYLLHGMYEDETIWLRRSNVERYAQEHGIAVVMPRGENNYYTDMAHGLKFFTFLTQELPRFVRMSFPVSGDRRDTFIAGLSMGGYGAVKAALTNPEQYSAAISLSGAVDAPFLATIARQQGMEKAVENVFGSGQVENGPDDLFYLARRTAGEKKPLPRIYLACGREDTYCYPMNQKLRDLLYELEYPMVWQEGPGGHEWDFWDGEIRRAMTWLSENKEKSCY</sequence>
<dbReference type="Proteomes" id="UP000623678">
    <property type="component" value="Unassembled WGS sequence"/>
</dbReference>
<gene>
    <name evidence="1" type="ORF">H8705_13155</name>
</gene>
<dbReference type="InterPro" id="IPR000801">
    <property type="entry name" value="Esterase-like"/>
</dbReference>
<accession>A0A926IDP7</accession>
<name>A0A926IDP7_9FIRM</name>
<protein>
    <submittedName>
        <fullName evidence="1">Esterase family protein</fullName>
    </submittedName>
</protein>
<dbReference type="PANTHER" id="PTHR48098:SF1">
    <property type="entry name" value="DIACYLGLYCEROL ACYLTRANSFERASE_MYCOLYLTRANSFERASE AG85A"/>
    <property type="match status" value="1"/>
</dbReference>
<dbReference type="RefSeq" id="WP_262396246.1">
    <property type="nucleotide sequence ID" value="NZ_JACRTD010000014.1"/>
</dbReference>
<comment type="caution">
    <text evidence="1">The sequence shown here is derived from an EMBL/GenBank/DDBJ whole genome shotgun (WGS) entry which is preliminary data.</text>
</comment>
<dbReference type="PANTHER" id="PTHR48098">
    <property type="entry name" value="ENTEROCHELIN ESTERASE-RELATED"/>
    <property type="match status" value="1"/>
</dbReference>
<evidence type="ECO:0000313" key="1">
    <source>
        <dbReference type="EMBL" id="MBC8586527.1"/>
    </source>
</evidence>
<dbReference type="SUPFAM" id="SSF53474">
    <property type="entry name" value="alpha/beta-Hydrolases"/>
    <property type="match status" value="1"/>
</dbReference>
<keyword evidence="2" id="KW-1185">Reference proteome</keyword>
<dbReference type="Pfam" id="PF00756">
    <property type="entry name" value="Esterase"/>
    <property type="match status" value="1"/>
</dbReference>
<dbReference type="AlphaFoldDB" id="A0A926IDP7"/>
<dbReference type="GO" id="GO:0016747">
    <property type="term" value="F:acyltransferase activity, transferring groups other than amino-acyl groups"/>
    <property type="evidence" value="ECO:0007669"/>
    <property type="project" value="TreeGrafter"/>
</dbReference>
<proteinExistence type="predicted"/>
<dbReference type="InterPro" id="IPR029058">
    <property type="entry name" value="AB_hydrolase_fold"/>
</dbReference>
<reference evidence="1" key="1">
    <citation type="submission" date="2020-08" db="EMBL/GenBank/DDBJ databases">
        <title>Genome public.</title>
        <authorList>
            <person name="Liu C."/>
            <person name="Sun Q."/>
        </authorList>
    </citation>
    <scope>NUCLEOTIDE SEQUENCE</scope>
    <source>
        <strain evidence="1">NSJ-64</strain>
    </source>
</reference>
<evidence type="ECO:0000313" key="2">
    <source>
        <dbReference type="Proteomes" id="UP000623678"/>
    </source>
</evidence>
<dbReference type="EMBL" id="JACRTD010000014">
    <property type="protein sequence ID" value="MBC8586527.1"/>
    <property type="molecule type" value="Genomic_DNA"/>
</dbReference>
<organism evidence="1 2">
    <name type="scientific">Youxingia wuxianensis</name>
    <dbReference type="NCBI Taxonomy" id="2763678"/>
    <lineage>
        <taxon>Bacteria</taxon>
        <taxon>Bacillati</taxon>
        <taxon>Bacillota</taxon>
        <taxon>Clostridia</taxon>
        <taxon>Eubacteriales</taxon>
        <taxon>Oscillospiraceae</taxon>
        <taxon>Youxingia</taxon>
    </lineage>
</organism>
<dbReference type="InterPro" id="IPR050583">
    <property type="entry name" value="Mycobacterial_A85_antigen"/>
</dbReference>